<comment type="similarity">
    <text evidence="2">Belongs to the PC-esterase family. CASD1 subfamily.</text>
</comment>
<keyword evidence="3" id="KW-0808">Transferase</keyword>
<feature type="transmembrane region" description="Helical" evidence="9">
    <location>
        <begin position="673"/>
        <end position="692"/>
    </location>
</feature>
<dbReference type="GO" id="GO:0016020">
    <property type="term" value="C:membrane"/>
    <property type="evidence" value="ECO:0007669"/>
    <property type="project" value="UniProtKB-SubCell"/>
</dbReference>
<dbReference type="PANTHER" id="PTHR13533">
    <property type="entry name" value="N-ACETYLNEURAMINATE 9-O-ACETYLTRANSFERASE"/>
    <property type="match status" value="1"/>
</dbReference>
<dbReference type="RefSeq" id="XP_031013621.1">
    <property type="nucleotide sequence ID" value="XM_031162302.1"/>
</dbReference>
<feature type="transmembrane region" description="Helical" evidence="9">
    <location>
        <begin position="632"/>
        <end position="653"/>
    </location>
</feature>
<dbReference type="GO" id="GO:0005975">
    <property type="term" value="P:carbohydrate metabolic process"/>
    <property type="evidence" value="ECO:0007669"/>
    <property type="project" value="UniProtKB-ARBA"/>
</dbReference>
<feature type="transmembrane region" description="Helical" evidence="9">
    <location>
        <begin position="437"/>
        <end position="454"/>
    </location>
</feature>
<evidence type="ECO:0000256" key="3">
    <source>
        <dbReference type="ARBA" id="ARBA00022679"/>
    </source>
</evidence>
<evidence type="ECO:0000259" key="10">
    <source>
        <dbReference type="Pfam" id="PF07779"/>
    </source>
</evidence>
<feature type="domain" description="Cas1p 10 TM acyl transferase" evidence="10">
    <location>
        <begin position="433"/>
        <end position="840"/>
    </location>
</feature>
<reference evidence="11 12" key="1">
    <citation type="submission" date="2018-06" db="EMBL/GenBank/DDBJ databases">
        <title>Fusarium incarnatum-equiseti species complex species 28.</title>
        <authorList>
            <person name="Gardiner D.M."/>
        </authorList>
    </citation>
    <scope>NUCLEOTIDE SEQUENCE [LARGE SCALE GENOMIC DNA]</scope>
    <source>
        <strain evidence="11 12">FIESC_28</strain>
    </source>
</reference>
<keyword evidence="5 9" id="KW-1133">Transmembrane helix</keyword>
<evidence type="ECO:0000313" key="12">
    <source>
        <dbReference type="Proteomes" id="UP000253153"/>
    </source>
</evidence>
<dbReference type="GeneID" id="41997598"/>
<comment type="caution">
    <text evidence="11">The sequence shown here is derived from an EMBL/GenBank/DDBJ whole genome shotgun (WGS) entry which is preliminary data.</text>
</comment>
<proteinExistence type="inferred from homology"/>
<dbReference type="EMBL" id="QKXC01000182">
    <property type="protein sequence ID" value="RBR13463.1"/>
    <property type="molecule type" value="Genomic_DNA"/>
</dbReference>
<feature type="region of interest" description="Disordered" evidence="8">
    <location>
        <begin position="890"/>
        <end position="912"/>
    </location>
</feature>
<feature type="transmembrane region" description="Helical" evidence="9">
    <location>
        <begin position="542"/>
        <end position="564"/>
    </location>
</feature>
<keyword evidence="12" id="KW-1185">Reference proteome</keyword>
<evidence type="ECO:0000256" key="8">
    <source>
        <dbReference type="SAM" id="MobiDB-lite"/>
    </source>
</evidence>
<dbReference type="AlphaFoldDB" id="A0A366R8J1"/>
<organism evidence="11 12">
    <name type="scientific">Fusarium coffeatum</name>
    <dbReference type="NCBI Taxonomy" id="231269"/>
    <lineage>
        <taxon>Eukaryota</taxon>
        <taxon>Fungi</taxon>
        <taxon>Dikarya</taxon>
        <taxon>Ascomycota</taxon>
        <taxon>Pezizomycotina</taxon>
        <taxon>Sordariomycetes</taxon>
        <taxon>Hypocreomycetidae</taxon>
        <taxon>Hypocreales</taxon>
        <taxon>Nectriaceae</taxon>
        <taxon>Fusarium</taxon>
        <taxon>Fusarium incarnatum-equiseti species complex</taxon>
    </lineage>
</organism>
<dbReference type="OrthoDB" id="1932925at2759"/>
<dbReference type="InterPro" id="IPR012419">
    <property type="entry name" value="Cas1_AcylTrans_dom"/>
</dbReference>
<evidence type="ECO:0000313" key="11">
    <source>
        <dbReference type="EMBL" id="RBR13463.1"/>
    </source>
</evidence>
<keyword evidence="7" id="KW-0325">Glycoprotein</keyword>
<dbReference type="PANTHER" id="PTHR13533:SF1">
    <property type="entry name" value="N-ACETYLNEURAMINATE 9-O-ACETYLTRANSFERASE"/>
    <property type="match status" value="1"/>
</dbReference>
<evidence type="ECO:0000256" key="6">
    <source>
        <dbReference type="ARBA" id="ARBA00023136"/>
    </source>
</evidence>
<dbReference type="GO" id="GO:0005794">
    <property type="term" value="C:Golgi apparatus"/>
    <property type="evidence" value="ECO:0007669"/>
    <property type="project" value="UniProtKB-ARBA"/>
</dbReference>
<feature type="transmembrane region" description="Helical" evidence="9">
    <location>
        <begin position="735"/>
        <end position="754"/>
    </location>
</feature>
<evidence type="ECO:0000256" key="1">
    <source>
        <dbReference type="ARBA" id="ARBA00004141"/>
    </source>
</evidence>
<keyword evidence="6 9" id="KW-0472">Membrane</keyword>
<feature type="transmembrane region" description="Helical" evidence="9">
    <location>
        <begin position="704"/>
        <end position="723"/>
    </location>
</feature>
<gene>
    <name evidence="11" type="ORF">FIESC28_08163</name>
</gene>
<feature type="transmembrane region" description="Helical" evidence="9">
    <location>
        <begin position="404"/>
        <end position="425"/>
    </location>
</feature>
<evidence type="ECO:0000256" key="5">
    <source>
        <dbReference type="ARBA" id="ARBA00022989"/>
    </source>
</evidence>
<dbReference type="Proteomes" id="UP000253153">
    <property type="component" value="Unassembled WGS sequence"/>
</dbReference>
<feature type="transmembrane region" description="Helical" evidence="9">
    <location>
        <begin position="600"/>
        <end position="620"/>
    </location>
</feature>
<dbReference type="Pfam" id="PF07779">
    <property type="entry name" value="Cas1_AcylT"/>
    <property type="match status" value="1"/>
</dbReference>
<evidence type="ECO:0000256" key="7">
    <source>
        <dbReference type="ARBA" id="ARBA00023180"/>
    </source>
</evidence>
<evidence type="ECO:0000256" key="9">
    <source>
        <dbReference type="SAM" id="Phobius"/>
    </source>
</evidence>
<evidence type="ECO:0000256" key="4">
    <source>
        <dbReference type="ARBA" id="ARBA00022692"/>
    </source>
</evidence>
<feature type="compositionally biased region" description="Pro residues" evidence="8">
    <location>
        <begin position="903"/>
        <end position="912"/>
    </location>
</feature>
<dbReference type="GO" id="GO:0016740">
    <property type="term" value="F:transferase activity"/>
    <property type="evidence" value="ECO:0007669"/>
    <property type="project" value="UniProtKB-KW"/>
</dbReference>
<protein>
    <recommendedName>
        <fullName evidence="10">Cas1p 10 TM acyl transferase domain-containing protein</fullName>
    </recommendedName>
</protein>
<accession>A0A366R8J1</accession>
<comment type="subcellular location">
    <subcellularLocation>
        <location evidence="1">Membrane</location>
        <topology evidence="1">Multi-pass membrane protein</topology>
    </subcellularLocation>
</comment>
<evidence type="ECO:0000256" key="2">
    <source>
        <dbReference type="ARBA" id="ARBA00010666"/>
    </source>
</evidence>
<sequence>MELPVARIFSTVFATLFLVAVTLKTLYLGNDPYRCRAVQNTGRWIDPPQDEAGNRTPFLHWQPDGCILHQYDSEDARRCLEGRPIVTVGDSTSRNVAFAFSRLVSDGRERSINSTDQGQIGKKQAEYDLAHMDFPAPKSSPLNMTYHGQKITRLPNPWLASHGHIAQQEFINNLDLFAEEKRDVPLINEQTGPALLYVSAGVWFGQAFTHVRENETEQASDNSTVAEMHNRTAPLTIHPDRPNIPWRTRFALYKDRFSKIANFINDNTPDYDPFTSPMDPTDGLGNQFFYAPPAGPYYVGDDPDRLALGARKAGEIHEIQDWLRENEDRWRLPMVWSVARLTFGQNETWIDPHRTGYHVKKEVLDTRANILLNLRCNAKLDRIKPYPYSRTCCTDYGVKPMTQLGFVAFGIFYLVVCIVCEMVDIGSGRDEPRFNLFNMKVGTLVLALLMCYYADRTQMMAKGSKLWQPQDFVVLCIPCIAILLTTIRRTRPRSSLDISVLPLETNETDEPFLSREQTDEWKGWMQFFILIYHWTGADRRSIYVFIRLCVAAYLFQTGYGHTVYFIKKKDFSFHRVASVLLRLNILSCALAYFMDTDYMFYYFSPLVSFWFLVVYGTIAIGGKRYNSAPQIVITKICISCLLLSLVFMGTPFTGYLFSALKFLFNIQWDAEEWQYRVTLDMFIVYVGMLTAVLHHEMKATTVDLNLRVVLAVAGFCVVPYYLNSTSYLKMSLYKIWHPFTSCVPILGFIALRNVSGQARNYHSKAMAWLGRCSLETYILQFHLLLAGDTEGILIVDGLFGDGSLMGDRWRTLVILVPIFLWISNAVAQSTSHLVKAIMHSSPEEQKIGTPLFAWAEKIPGGSKITAAKVRVACILILMWGINMMSPGHEVGAAPDGPHEWRASPPPPKETPY</sequence>
<feature type="transmembrane region" description="Helical" evidence="9">
    <location>
        <begin position="6"/>
        <end position="27"/>
    </location>
</feature>
<name>A0A366R8J1_9HYPO</name>
<keyword evidence="4 9" id="KW-0812">Transmembrane</keyword>